<dbReference type="AlphaFoldDB" id="A0A9Q3GNU6"/>
<dbReference type="OrthoDB" id="7764212at2759"/>
<evidence type="ECO:0000313" key="1">
    <source>
        <dbReference type="EMBL" id="MBW0474503.1"/>
    </source>
</evidence>
<gene>
    <name evidence="1" type="ORF">O181_014218</name>
</gene>
<reference evidence="1" key="1">
    <citation type="submission" date="2021-03" db="EMBL/GenBank/DDBJ databases">
        <title>Draft genome sequence of rust myrtle Austropuccinia psidii MF-1, a brazilian biotype.</title>
        <authorList>
            <person name="Quecine M.C."/>
            <person name="Pachon D.M.R."/>
            <person name="Bonatelli M.L."/>
            <person name="Correr F.H."/>
            <person name="Franceschini L.M."/>
            <person name="Leite T.F."/>
            <person name="Margarido G.R.A."/>
            <person name="Almeida C.A."/>
            <person name="Ferrarezi J.A."/>
            <person name="Labate C.A."/>
        </authorList>
    </citation>
    <scope>NUCLEOTIDE SEQUENCE</scope>
    <source>
        <strain evidence="1">MF-1</strain>
    </source>
</reference>
<protein>
    <submittedName>
        <fullName evidence="1">Uncharacterized protein</fullName>
    </submittedName>
</protein>
<organism evidence="1 2">
    <name type="scientific">Austropuccinia psidii MF-1</name>
    <dbReference type="NCBI Taxonomy" id="1389203"/>
    <lineage>
        <taxon>Eukaryota</taxon>
        <taxon>Fungi</taxon>
        <taxon>Dikarya</taxon>
        <taxon>Basidiomycota</taxon>
        <taxon>Pucciniomycotina</taxon>
        <taxon>Pucciniomycetes</taxon>
        <taxon>Pucciniales</taxon>
        <taxon>Sphaerophragmiaceae</taxon>
        <taxon>Austropuccinia</taxon>
    </lineage>
</organism>
<sequence length="304" mass="34738">MKDELRFINCLKYVKGTEPDVSGDKKEKSFCLLIRCLDENTLSFVRNKIQLQQDGDRKALRNLLKEKKIQLSDVSINNNIISRFEIRSLPSKLESLIRVLTHSDRYPEIEAIIDCVESDQAQFSKAFIKSEVAISAEKRSVKEKRKSHFCKKVGHLEKDCWKKKGVRAPTHHGKLAEEKDIHDEVIGFIAAMQEESSPIALIQENKIQSTIDSGANRHMFASQKYFVQYKPCDGQVQIVKQGSKVTLICENNGIFKKKNHQRFSICKGKYETFNGNIRTGLLEVDFDDKVINAQVSDHEGLGHI</sequence>
<proteinExistence type="predicted"/>
<accession>A0A9Q3GNU6</accession>
<evidence type="ECO:0000313" key="2">
    <source>
        <dbReference type="Proteomes" id="UP000765509"/>
    </source>
</evidence>
<name>A0A9Q3GNU6_9BASI</name>
<dbReference type="EMBL" id="AVOT02003758">
    <property type="protein sequence ID" value="MBW0474503.1"/>
    <property type="molecule type" value="Genomic_DNA"/>
</dbReference>
<keyword evidence="2" id="KW-1185">Reference proteome</keyword>
<comment type="caution">
    <text evidence="1">The sequence shown here is derived from an EMBL/GenBank/DDBJ whole genome shotgun (WGS) entry which is preliminary data.</text>
</comment>
<dbReference type="Proteomes" id="UP000765509">
    <property type="component" value="Unassembled WGS sequence"/>
</dbReference>